<dbReference type="PROSITE" id="PS00170">
    <property type="entry name" value="CSA_PPIASE_1"/>
    <property type="match status" value="1"/>
</dbReference>
<evidence type="ECO:0000256" key="3">
    <source>
        <dbReference type="RuleBase" id="RU363019"/>
    </source>
</evidence>
<dbReference type="EnsemblProtists" id="EOD37371">
    <property type="protein sequence ID" value="EOD37371"/>
    <property type="gene ID" value="EMIHUDRAFT_56686"/>
</dbReference>
<dbReference type="Pfam" id="PF00160">
    <property type="entry name" value="Pro_isomerase"/>
    <property type="match status" value="1"/>
</dbReference>
<comment type="similarity">
    <text evidence="3">Belongs to the cyclophilin-type PPIase family.</text>
</comment>
<dbReference type="eggNOG" id="KOG0865">
    <property type="taxonomic scope" value="Eukaryota"/>
</dbReference>
<dbReference type="GO" id="GO:0006457">
    <property type="term" value="P:protein folding"/>
    <property type="evidence" value="ECO:0007669"/>
    <property type="project" value="InterPro"/>
</dbReference>
<dbReference type="EC" id="5.2.1.8" evidence="3"/>
<evidence type="ECO:0000256" key="2">
    <source>
        <dbReference type="ARBA" id="ARBA00023235"/>
    </source>
</evidence>
<dbReference type="PaxDb" id="2903-EOD37371"/>
<reference evidence="6" key="1">
    <citation type="journal article" date="2013" name="Nature">
        <title>Pan genome of the phytoplankton Emiliania underpins its global distribution.</title>
        <authorList>
            <person name="Read B.A."/>
            <person name="Kegel J."/>
            <person name="Klute M.J."/>
            <person name="Kuo A."/>
            <person name="Lefebvre S.C."/>
            <person name="Maumus F."/>
            <person name="Mayer C."/>
            <person name="Miller J."/>
            <person name="Monier A."/>
            <person name="Salamov A."/>
            <person name="Young J."/>
            <person name="Aguilar M."/>
            <person name="Claverie J.M."/>
            <person name="Frickenhaus S."/>
            <person name="Gonzalez K."/>
            <person name="Herman E.K."/>
            <person name="Lin Y.C."/>
            <person name="Napier J."/>
            <person name="Ogata H."/>
            <person name="Sarno A.F."/>
            <person name="Shmutz J."/>
            <person name="Schroeder D."/>
            <person name="de Vargas C."/>
            <person name="Verret F."/>
            <person name="von Dassow P."/>
            <person name="Valentin K."/>
            <person name="Van de Peer Y."/>
            <person name="Wheeler G."/>
            <person name="Dacks J.B."/>
            <person name="Delwiche C.F."/>
            <person name="Dyhrman S.T."/>
            <person name="Glockner G."/>
            <person name="John U."/>
            <person name="Richards T."/>
            <person name="Worden A.Z."/>
            <person name="Zhang X."/>
            <person name="Grigoriev I.V."/>
            <person name="Allen A.E."/>
            <person name="Bidle K."/>
            <person name="Borodovsky M."/>
            <person name="Bowler C."/>
            <person name="Brownlee C."/>
            <person name="Cock J.M."/>
            <person name="Elias M."/>
            <person name="Gladyshev V.N."/>
            <person name="Groth M."/>
            <person name="Guda C."/>
            <person name="Hadaegh A."/>
            <person name="Iglesias-Rodriguez M.D."/>
            <person name="Jenkins J."/>
            <person name="Jones B.M."/>
            <person name="Lawson T."/>
            <person name="Leese F."/>
            <person name="Lindquist E."/>
            <person name="Lobanov A."/>
            <person name="Lomsadze A."/>
            <person name="Malik S.B."/>
            <person name="Marsh M.E."/>
            <person name="Mackinder L."/>
            <person name="Mock T."/>
            <person name="Mueller-Roeber B."/>
            <person name="Pagarete A."/>
            <person name="Parker M."/>
            <person name="Probert I."/>
            <person name="Quesneville H."/>
            <person name="Raines C."/>
            <person name="Rensing S.A."/>
            <person name="Riano-Pachon D.M."/>
            <person name="Richier S."/>
            <person name="Rokitta S."/>
            <person name="Shiraiwa Y."/>
            <person name="Soanes D.M."/>
            <person name="van der Giezen M."/>
            <person name="Wahlund T.M."/>
            <person name="Williams B."/>
            <person name="Wilson W."/>
            <person name="Wolfe G."/>
            <person name="Wurch L.L."/>
        </authorList>
    </citation>
    <scope>NUCLEOTIDE SEQUENCE</scope>
</reference>
<comment type="catalytic activity">
    <reaction evidence="3">
        <text>[protein]-peptidylproline (omega=180) = [protein]-peptidylproline (omega=0)</text>
        <dbReference type="Rhea" id="RHEA:16237"/>
        <dbReference type="Rhea" id="RHEA-COMP:10747"/>
        <dbReference type="Rhea" id="RHEA-COMP:10748"/>
        <dbReference type="ChEBI" id="CHEBI:83833"/>
        <dbReference type="ChEBI" id="CHEBI:83834"/>
        <dbReference type="EC" id="5.2.1.8"/>
    </reaction>
</comment>
<reference evidence="5" key="2">
    <citation type="submission" date="2024-10" db="UniProtKB">
        <authorList>
            <consortium name="EnsemblProtists"/>
        </authorList>
    </citation>
    <scope>IDENTIFICATION</scope>
</reference>
<dbReference type="PANTHER" id="PTHR11071:SF561">
    <property type="entry name" value="PEPTIDYL-PROLYL CIS-TRANS ISOMERASE D-RELATED"/>
    <property type="match status" value="1"/>
</dbReference>
<dbReference type="InterPro" id="IPR024936">
    <property type="entry name" value="Cyclophilin-type_PPIase"/>
</dbReference>
<dbReference type="GeneID" id="17282641"/>
<dbReference type="InterPro" id="IPR029000">
    <property type="entry name" value="Cyclophilin-like_dom_sf"/>
</dbReference>
<organism evidence="5 6">
    <name type="scientific">Emiliania huxleyi (strain CCMP1516)</name>
    <dbReference type="NCBI Taxonomy" id="280463"/>
    <lineage>
        <taxon>Eukaryota</taxon>
        <taxon>Haptista</taxon>
        <taxon>Haptophyta</taxon>
        <taxon>Prymnesiophyceae</taxon>
        <taxon>Isochrysidales</taxon>
        <taxon>Noelaerhabdaceae</taxon>
        <taxon>Emiliania</taxon>
    </lineage>
</organism>
<name>A0A0D3KNN6_EMIH1</name>
<evidence type="ECO:0000256" key="1">
    <source>
        <dbReference type="ARBA" id="ARBA00023110"/>
    </source>
</evidence>
<proteinExistence type="inferred from homology"/>
<dbReference type="PANTHER" id="PTHR11071">
    <property type="entry name" value="PEPTIDYL-PROLYL CIS-TRANS ISOMERASE"/>
    <property type="match status" value="1"/>
</dbReference>
<comment type="function">
    <text evidence="3">PPIases accelerate the folding of proteins. It catalyzes the cis-trans isomerization of proline imidic peptide bonds in oligopeptides.</text>
</comment>
<dbReference type="GO" id="GO:0005737">
    <property type="term" value="C:cytoplasm"/>
    <property type="evidence" value="ECO:0007669"/>
    <property type="project" value="TreeGrafter"/>
</dbReference>
<evidence type="ECO:0000313" key="5">
    <source>
        <dbReference type="EnsemblProtists" id="EOD37371"/>
    </source>
</evidence>
<dbReference type="PIRSF" id="PIRSF001467">
    <property type="entry name" value="Peptidylpro_ismrse"/>
    <property type="match status" value="1"/>
</dbReference>
<dbReference type="Proteomes" id="UP000013827">
    <property type="component" value="Unassembled WGS sequence"/>
</dbReference>
<dbReference type="HOGENOM" id="CLU_012062_4_2_1"/>
<protein>
    <recommendedName>
        <fullName evidence="3">Peptidyl-prolyl cis-trans isomerase</fullName>
        <shortName evidence="3">PPIase</shortName>
        <ecNumber evidence="3">5.2.1.8</ecNumber>
    </recommendedName>
</protein>
<keyword evidence="2 3" id="KW-0413">Isomerase</keyword>
<dbReference type="SUPFAM" id="SSF50891">
    <property type="entry name" value="Cyclophilin-like"/>
    <property type="match status" value="1"/>
</dbReference>
<dbReference type="KEGG" id="ehx:EMIHUDRAFT_56686"/>
<accession>A0A0D3KNN6</accession>
<evidence type="ECO:0000259" key="4">
    <source>
        <dbReference type="PROSITE" id="PS50072"/>
    </source>
</evidence>
<dbReference type="Gene3D" id="2.40.100.10">
    <property type="entry name" value="Cyclophilin-like"/>
    <property type="match status" value="1"/>
</dbReference>
<dbReference type="AlphaFoldDB" id="A0A0D3KNN6"/>
<dbReference type="InterPro" id="IPR002130">
    <property type="entry name" value="Cyclophilin-type_PPIase_dom"/>
</dbReference>
<keyword evidence="1 3" id="KW-0697">Rotamase</keyword>
<sequence>VTVKVYFDVAIDGKSAGRITMGLFGNAVPLTAENFRQLCTGAWAALPAPPAALHTGCADRFAIGEAGGSLTFEGSRFHRVIPGFMIQGGDITAGERSQAFAQHSALSYTRSSDGTGGESIYGKTFADESFAIKHGGPGTLSMANAGAHAVLAGSQFFITLEATPWLNGRHVVFGQVLDGMDVVKAIEAVGSDSGDTSKEVSIVASGEIA</sequence>
<keyword evidence="6" id="KW-1185">Reference proteome</keyword>
<feature type="domain" description="PPIase cyclophilin-type" evidence="4">
    <location>
        <begin position="6"/>
        <end position="207"/>
    </location>
</feature>
<dbReference type="RefSeq" id="XP_005789800.1">
    <property type="nucleotide sequence ID" value="XM_005789743.1"/>
</dbReference>
<evidence type="ECO:0000313" key="6">
    <source>
        <dbReference type="Proteomes" id="UP000013827"/>
    </source>
</evidence>
<dbReference type="PROSITE" id="PS50072">
    <property type="entry name" value="CSA_PPIASE_2"/>
    <property type="match status" value="1"/>
</dbReference>
<dbReference type="InterPro" id="IPR020892">
    <property type="entry name" value="Cyclophilin-type_PPIase_CS"/>
</dbReference>
<dbReference type="GO" id="GO:0016018">
    <property type="term" value="F:cyclosporin A binding"/>
    <property type="evidence" value="ECO:0007669"/>
    <property type="project" value="TreeGrafter"/>
</dbReference>
<dbReference type="PRINTS" id="PR00153">
    <property type="entry name" value="CSAPPISMRASE"/>
</dbReference>
<dbReference type="STRING" id="2903.R1FP38"/>
<dbReference type="GO" id="GO:0003755">
    <property type="term" value="F:peptidyl-prolyl cis-trans isomerase activity"/>
    <property type="evidence" value="ECO:0007669"/>
    <property type="project" value="UniProtKB-UniRule"/>
</dbReference>